<dbReference type="AlphaFoldDB" id="A0AAV3Z0E8"/>
<name>A0AAV3Z0E8_9GAST</name>
<feature type="compositionally biased region" description="Polar residues" evidence="1">
    <location>
        <begin position="65"/>
        <end position="79"/>
    </location>
</feature>
<feature type="region of interest" description="Disordered" evidence="1">
    <location>
        <begin position="54"/>
        <end position="88"/>
    </location>
</feature>
<keyword evidence="3" id="KW-1185">Reference proteome</keyword>
<gene>
    <name evidence="2" type="ORF">PoB_001455100</name>
</gene>
<accession>A0AAV3Z0E8</accession>
<reference evidence="2 3" key="1">
    <citation type="journal article" date="2021" name="Elife">
        <title>Chloroplast acquisition without the gene transfer in kleptoplastic sea slugs, Plakobranchus ocellatus.</title>
        <authorList>
            <person name="Maeda T."/>
            <person name="Takahashi S."/>
            <person name="Yoshida T."/>
            <person name="Shimamura S."/>
            <person name="Takaki Y."/>
            <person name="Nagai Y."/>
            <person name="Toyoda A."/>
            <person name="Suzuki Y."/>
            <person name="Arimoto A."/>
            <person name="Ishii H."/>
            <person name="Satoh N."/>
            <person name="Nishiyama T."/>
            <person name="Hasebe M."/>
            <person name="Maruyama T."/>
            <person name="Minagawa J."/>
            <person name="Obokata J."/>
            <person name="Shigenobu S."/>
        </authorList>
    </citation>
    <scope>NUCLEOTIDE SEQUENCE [LARGE SCALE GENOMIC DNA]</scope>
</reference>
<organism evidence="2 3">
    <name type="scientific">Plakobranchus ocellatus</name>
    <dbReference type="NCBI Taxonomy" id="259542"/>
    <lineage>
        <taxon>Eukaryota</taxon>
        <taxon>Metazoa</taxon>
        <taxon>Spiralia</taxon>
        <taxon>Lophotrochozoa</taxon>
        <taxon>Mollusca</taxon>
        <taxon>Gastropoda</taxon>
        <taxon>Heterobranchia</taxon>
        <taxon>Euthyneura</taxon>
        <taxon>Panpulmonata</taxon>
        <taxon>Sacoglossa</taxon>
        <taxon>Placobranchoidea</taxon>
        <taxon>Plakobranchidae</taxon>
        <taxon>Plakobranchus</taxon>
    </lineage>
</organism>
<protein>
    <submittedName>
        <fullName evidence="2">Uncharacterized protein</fullName>
    </submittedName>
</protein>
<evidence type="ECO:0000256" key="1">
    <source>
        <dbReference type="SAM" id="MobiDB-lite"/>
    </source>
</evidence>
<sequence>MAKRWAPQMLNESIQGKDRGVVCTAASTLCTFLRRPLAAGAKLSPGTYLHIGGRVPPAQRDRATLPSSTQPARLVQIQTPLDDPKIPH</sequence>
<dbReference type="Proteomes" id="UP000735302">
    <property type="component" value="Unassembled WGS sequence"/>
</dbReference>
<comment type="caution">
    <text evidence="2">The sequence shown here is derived from an EMBL/GenBank/DDBJ whole genome shotgun (WGS) entry which is preliminary data.</text>
</comment>
<dbReference type="EMBL" id="BLXT01001826">
    <property type="protein sequence ID" value="GFN88045.1"/>
    <property type="molecule type" value="Genomic_DNA"/>
</dbReference>
<evidence type="ECO:0000313" key="3">
    <source>
        <dbReference type="Proteomes" id="UP000735302"/>
    </source>
</evidence>
<evidence type="ECO:0000313" key="2">
    <source>
        <dbReference type="EMBL" id="GFN88045.1"/>
    </source>
</evidence>
<proteinExistence type="predicted"/>